<dbReference type="CDD" id="cd07209">
    <property type="entry name" value="Pat_hypo_Ecoli_Z1214_like"/>
    <property type="match status" value="1"/>
</dbReference>
<evidence type="ECO:0000256" key="2">
    <source>
        <dbReference type="ARBA" id="ARBA00022630"/>
    </source>
</evidence>
<keyword evidence="5 6" id="KW-0443">Lipid metabolism</keyword>
<feature type="short sequence motif" description="GXGXXG" evidence="6">
    <location>
        <begin position="500"/>
        <end position="505"/>
    </location>
</feature>
<keyword evidence="2" id="KW-0285">Flavoprotein</keyword>
<keyword evidence="3" id="KW-0274">FAD</keyword>
<dbReference type="EMBL" id="VYSB01000001">
    <property type="protein sequence ID" value="MYZ50752.1"/>
    <property type="molecule type" value="Genomic_DNA"/>
</dbReference>
<reference evidence="9 10" key="1">
    <citation type="submission" date="2019-09" db="EMBL/GenBank/DDBJ databases">
        <title>Identification of Malikia spinosa a prominent benzene-, toluene-, and ethylbenzene-degrading bacterium: enrichment, isolation and whole genome sequencing.</title>
        <authorList>
            <person name="Tancsics A."/>
            <person name="Revesz F."/>
            <person name="Kriszt B."/>
        </authorList>
    </citation>
    <scope>NUCLEOTIDE SEQUENCE [LARGE SCALE GENOMIC DNA]</scope>
    <source>
        <strain evidence="9 10">AB6</strain>
    </source>
</reference>
<comment type="cofactor">
    <cofactor evidence="1">
        <name>FAD</name>
        <dbReference type="ChEBI" id="CHEBI:57692"/>
    </cofactor>
</comment>
<gene>
    <name evidence="9" type="ORF">F5985_00990</name>
</gene>
<dbReference type="InterPro" id="IPR023753">
    <property type="entry name" value="FAD/NAD-binding_dom"/>
</dbReference>
<feature type="region of interest" description="Disordered" evidence="7">
    <location>
        <begin position="1"/>
        <end position="27"/>
    </location>
</feature>
<evidence type="ECO:0000259" key="8">
    <source>
        <dbReference type="PROSITE" id="PS51635"/>
    </source>
</evidence>
<dbReference type="Gene3D" id="3.40.1090.10">
    <property type="entry name" value="Cytosolic phospholipase A2 catalytic domain"/>
    <property type="match status" value="2"/>
</dbReference>
<dbReference type="SUPFAM" id="SSF52151">
    <property type="entry name" value="FabD/lysophospholipase-like"/>
    <property type="match status" value="1"/>
</dbReference>
<dbReference type="PANTHER" id="PTHR43557:SF2">
    <property type="entry name" value="RIESKE DOMAIN-CONTAINING PROTEIN-RELATED"/>
    <property type="match status" value="1"/>
</dbReference>
<protein>
    <submittedName>
        <fullName evidence="9">Pyridine nucleotide-disulfide oxidoreductase</fullName>
    </submittedName>
</protein>
<keyword evidence="6" id="KW-0378">Hydrolase</keyword>
<dbReference type="GO" id="GO:0005737">
    <property type="term" value="C:cytoplasm"/>
    <property type="evidence" value="ECO:0007669"/>
    <property type="project" value="TreeGrafter"/>
</dbReference>
<dbReference type="GO" id="GO:0016787">
    <property type="term" value="F:hydrolase activity"/>
    <property type="evidence" value="ECO:0007669"/>
    <property type="project" value="UniProtKB-UniRule"/>
</dbReference>
<feature type="short sequence motif" description="DGA/G" evidence="6">
    <location>
        <begin position="682"/>
        <end position="684"/>
    </location>
</feature>
<dbReference type="Pfam" id="PF07992">
    <property type="entry name" value="Pyr_redox_2"/>
    <property type="match status" value="1"/>
</dbReference>
<dbReference type="InterPro" id="IPR036188">
    <property type="entry name" value="FAD/NAD-bd_sf"/>
</dbReference>
<dbReference type="Pfam" id="PF12536">
    <property type="entry name" value="DUF3734"/>
    <property type="match status" value="1"/>
</dbReference>
<evidence type="ECO:0000256" key="5">
    <source>
        <dbReference type="ARBA" id="ARBA00023098"/>
    </source>
</evidence>
<dbReference type="InterPro" id="IPR016035">
    <property type="entry name" value="Acyl_Trfase/lysoPLipase"/>
</dbReference>
<dbReference type="InterPro" id="IPR016156">
    <property type="entry name" value="FAD/NAD-linked_Rdtase_dimer_sf"/>
</dbReference>
<dbReference type="PANTHER" id="PTHR43557">
    <property type="entry name" value="APOPTOSIS-INDUCING FACTOR 1"/>
    <property type="match status" value="1"/>
</dbReference>
<evidence type="ECO:0000256" key="3">
    <source>
        <dbReference type="ARBA" id="ARBA00022827"/>
    </source>
</evidence>
<dbReference type="SUPFAM" id="SSF51905">
    <property type="entry name" value="FAD/NAD(P)-binding domain"/>
    <property type="match status" value="1"/>
</dbReference>
<dbReference type="PROSITE" id="PS51635">
    <property type="entry name" value="PNPLA"/>
    <property type="match status" value="1"/>
</dbReference>
<proteinExistence type="predicted"/>
<feature type="short sequence motif" description="GXSXG" evidence="6">
    <location>
        <begin position="527"/>
        <end position="531"/>
    </location>
</feature>
<dbReference type="Gene3D" id="3.30.390.30">
    <property type="match status" value="1"/>
</dbReference>
<dbReference type="Proteomes" id="UP000481947">
    <property type="component" value="Unassembled WGS sequence"/>
</dbReference>
<dbReference type="InterPro" id="IPR050446">
    <property type="entry name" value="FAD-oxidoreductase/Apoptosis"/>
</dbReference>
<dbReference type="InterPro" id="IPR002641">
    <property type="entry name" value="PNPLA_dom"/>
</dbReference>
<dbReference type="InterPro" id="IPR021095">
    <property type="entry name" value="DUF3734"/>
</dbReference>
<dbReference type="GO" id="GO:0016042">
    <property type="term" value="P:lipid catabolic process"/>
    <property type="evidence" value="ECO:0007669"/>
    <property type="project" value="UniProtKB-UniRule"/>
</dbReference>
<dbReference type="PRINTS" id="PR00368">
    <property type="entry name" value="FADPNR"/>
</dbReference>
<dbReference type="Pfam" id="PF01734">
    <property type="entry name" value="Patatin"/>
    <property type="match status" value="1"/>
</dbReference>
<feature type="domain" description="PNPLA" evidence="8">
    <location>
        <begin position="496"/>
        <end position="695"/>
    </location>
</feature>
<dbReference type="AlphaFoldDB" id="A0A7C9IW51"/>
<evidence type="ECO:0000256" key="4">
    <source>
        <dbReference type="ARBA" id="ARBA00023002"/>
    </source>
</evidence>
<evidence type="ECO:0000313" key="10">
    <source>
        <dbReference type="Proteomes" id="UP000481947"/>
    </source>
</evidence>
<keyword evidence="4" id="KW-0560">Oxidoreductase</keyword>
<evidence type="ECO:0000313" key="9">
    <source>
        <dbReference type="EMBL" id="MYZ50752.1"/>
    </source>
</evidence>
<dbReference type="Gene3D" id="3.50.50.60">
    <property type="entry name" value="FAD/NAD(P)-binding domain"/>
    <property type="match status" value="2"/>
</dbReference>
<keyword evidence="6" id="KW-0442">Lipid degradation</keyword>
<feature type="active site" description="Proton acceptor" evidence="6">
    <location>
        <position position="682"/>
    </location>
</feature>
<feature type="compositionally biased region" description="Gly residues" evidence="7">
    <location>
        <begin position="1"/>
        <end position="17"/>
    </location>
</feature>
<comment type="caution">
    <text evidence="9">The sequence shown here is derived from an EMBL/GenBank/DDBJ whole genome shotgun (WGS) entry which is preliminary data.</text>
</comment>
<dbReference type="SUPFAM" id="SSF55424">
    <property type="entry name" value="FAD/NAD-linked reductases, dimerisation (C-terminal) domain"/>
    <property type="match status" value="1"/>
</dbReference>
<accession>A0A7C9IW51</accession>
<evidence type="ECO:0000256" key="7">
    <source>
        <dbReference type="SAM" id="MobiDB-lite"/>
    </source>
</evidence>
<organism evidence="9 10">
    <name type="scientific">Malikia spinosa</name>
    <dbReference type="NCBI Taxonomy" id="86180"/>
    <lineage>
        <taxon>Bacteria</taxon>
        <taxon>Pseudomonadati</taxon>
        <taxon>Pseudomonadota</taxon>
        <taxon>Betaproteobacteria</taxon>
        <taxon>Burkholderiales</taxon>
        <taxon>Comamonadaceae</taxon>
        <taxon>Malikia</taxon>
    </lineage>
</organism>
<evidence type="ECO:0000256" key="6">
    <source>
        <dbReference type="PROSITE-ProRule" id="PRU01161"/>
    </source>
</evidence>
<dbReference type="PRINTS" id="PR00411">
    <property type="entry name" value="PNDRDTASEI"/>
</dbReference>
<feature type="active site" description="Nucleophile" evidence="6">
    <location>
        <position position="529"/>
    </location>
</feature>
<dbReference type="GO" id="GO:0016651">
    <property type="term" value="F:oxidoreductase activity, acting on NAD(P)H"/>
    <property type="evidence" value="ECO:0007669"/>
    <property type="project" value="TreeGrafter"/>
</dbReference>
<sequence>MAGQGGADFGLGQGGTGDQAQGDRKGQGAEIHGLQLMRKVPVQLSERSCSPDDAAGGQVCHALSAQVQRVGYPGPVSQMRHSKMKRYDYVIVGGGVAAASAAQTLRAEGGQGSVLLLAAEPQLPYHRASLSKTFLSSESAESAHWVLDAAGYDKLGIEVRTGAAVTSVQPSQQRLCVNGKDEIAYGQLLLATGASAQRLEIPGAGLAGIHLLHNLAEAQALRASALQARRAVVIGGSFVGLEVAAALRQRGLAVTLIEHGQLLESLALPEFSSHLLATLQRQGVEVLLGDAPLQFHGQAAVEGVTTRGGLTLDCDLVMLGVGVRPNIEFLHGSGIELDAGGIRVDRFLQTSQPGIYAVGDVCSFFDTVFNCQRHIEHWDNAFKQGRHAARNMLGRRAPYCEVSYFYSHVFDLSFNLLGRIESGHERIDRGSLESGSYAAIFLQDDVPRGLFSLGRPADETRMMEGLIKHRVNLRASKPRLSEPEFALDQIPNQTVYILQGGGAFGAFECGAIQALQQRGIQPDIVAGVSIGAINSAIIAGNPDDAAQQLQAFWRELGTESPELADEGLRRLLAGGQVALLGVPQFFQPGWLKPFWSDDPSSSRWTSLYDMSPARRLLEQYVDFERLKSSPVRLIVSAVDVETSELVVFDSYVDDLSADHILASGSLPPAFPWTTIGGRHFWDGGIVSNSPLEQVIERCGAAGKRVYIVDLYPGKARALPSNLTEVMARREEILFAERIRNDLRTETLVHDFQQLVQEMLAELPPAQAHRLRHQPNFIQLMGQQAPLQITRIVRESVPGEPASTGYDFSDKTLTRLIEAGYRMAIRALDGPPVVAGSER</sequence>
<evidence type="ECO:0000256" key="1">
    <source>
        <dbReference type="ARBA" id="ARBA00001974"/>
    </source>
</evidence>
<name>A0A7C9IW51_9BURK</name>